<evidence type="ECO:0000313" key="9">
    <source>
        <dbReference type="EMBL" id="CUO46252.1"/>
    </source>
</evidence>
<sequence length="276" mass="30923">MKRSEKIRIGVSLLILAVSVTIVIVPLYLVVLNSFKPYSEIAKNISALPKEITLINYQQAWKRLNFSTVFKNTMIIAVFSNIGSIVFAGMMGYWIVRHPCRFTKAWYLIIIAGMSVPFQGIMITFAKMAGFLKLTNHLYGVVISNWVFSMPMSMFLTAGAVKSVPYEIEESARIDGCGPLKTYWTIVFPLIKGTVFTVASLNVITYWNDYLMTQFLLTKKGLRTLQIAMQSLFNEAFFAWDTALGAISLSILPLFIFFIFSQKQVLDGVAAGAVKG</sequence>
<organism evidence="9 12">
    <name type="scientific">Hungatella hathewayi</name>
    <dbReference type="NCBI Taxonomy" id="154046"/>
    <lineage>
        <taxon>Bacteria</taxon>
        <taxon>Bacillati</taxon>
        <taxon>Bacillota</taxon>
        <taxon>Clostridia</taxon>
        <taxon>Lachnospirales</taxon>
        <taxon>Lachnospiraceae</taxon>
        <taxon>Hungatella</taxon>
    </lineage>
</organism>
<evidence type="ECO:0000313" key="11">
    <source>
        <dbReference type="EMBL" id="RGM05806.1"/>
    </source>
</evidence>
<evidence type="ECO:0000256" key="4">
    <source>
        <dbReference type="ARBA" id="ARBA00022692"/>
    </source>
</evidence>
<dbReference type="PANTHER" id="PTHR43744:SF12">
    <property type="entry name" value="ABC TRANSPORTER PERMEASE PROTEIN MG189-RELATED"/>
    <property type="match status" value="1"/>
</dbReference>
<keyword evidence="2 7" id="KW-0813">Transport</keyword>
<dbReference type="SUPFAM" id="SSF161098">
    <property type="entry name" value="MetI-like"/>
    <property type="match status" value="1"/>
</dbReference>
<dbReference type="EMBL" id="QSON01000014">
    <property type="protein sequence ID" value="RGI99125.1"/>
    <property type="molecule type" value="Genomic_DNA"/>
</dbReference>
<dbReference type="EMBL" id="CYZE01000007">
    <property type="protein sequence ID" value="CUO46252.1"/>
    <property type="molecule type" value="Genomic_DNA"/>
</dbReference>
<dbReference type="RefSeq" id="WP_055656124.1">
    <property type="nucleotide sequence ID" value="NZ_CABIXC010000007.1"/>
</dbReference>
<evidence type="ECO:0000259" key="8">
    <source>
        <dbReference type="PROSITE" id="PS50928"/>
    </source>
</evidence>
<evidence type="ECO:0000256" key="2">
    <source>
        <dbReference type="ARBA" id="ARBA00022448"/>
    </source>
</evidence>
<dbReference type="PANTHER" id="PTHR43744">
    <property type="entry name" value="ABC TRANSPORTER PERMEASE PROTEIN MG189-RELATED-RELATED"/>
    <property type="match status" value="1"/>
</dbReference>
<evidence type="ECO:0000256" key="6">
    <source>
        <dbReference type="ARBA" id="ARBA00023136"/>
    </source>
</evidence>
<dbReference type="EMBL" id="QSSQ01000006">
    <property type="protein sequence ID" value="RGM05806.1"/>
    <property type="molecule type" value="Genomic_DNA"/>
</dbReference>
<reference evidence="13 14" key="2">
    <citation type="submission" date="2018-08" db="EMBL/GenBank/DDBJ databases">
        <title>A genome reference for cultivated species of the human gut microbiota.</title>
        <authorList>
            <person name="Zou Y."/>
            <person name="Xue W."/>
            <person name="Luo G."/>
        </authorList>
    </citation>
    <scope>NUCLEOTIDE SEQUENCE [LARGE SCALE GENOMIC DNA]</scope>
    <source>
        <strain evidence="11 13">TF05-11AC</strain>
        <strain evidence="10 14">TM09-12</strain>
    </source>
</reference>
<feature type="transmembrane region" description="Helical" evidence="7">
    <location>
        <begin position="105"/>
        <end position="126"/>
    </location>
</feature>
<dbReference type="InterPro" id="IPR035906">
    <property type="entry name" value="MetI-like_sf"/>
</dbReference>
<evidence type="ECO:0000256" key="1">
    <source>
        <dbReference type="ARBA" id="ARBA00004651"/>
    </source>
</evidence>
<gene>
    <name evidence="9" type="primary">amyC_2</name>
    <name evidence="11" type="ORF">DXC39_10385</name>
    <name evidence="10" type="ORF">DXD79_24000</name>
    <name evidence="9" type="ORF">ERS852407_02876</name>
</gene>
<protein>
    <submittedName>
        <fullName evidence="10">Carbohydrate ABC transporter permease</fullName>
    </submittedName>
    <submittedName>
        <fullName evidence="9">Starch degradation products transport system permease protein AmyC</fullName>
    </submittedName>
</protein>
<evidence type="ECO:0000313" key="14">
    <source>
        <dbReference type="Proteomes" id="UP000263014"/>
    </source>
</evidence>
<feature type="transmembrane region" description="Helical" evidence="7">
    <location>
        <begin position="74"/>
        <end position="96"/>
    </location>
</feature>
<dbReference type="AlphaFoldDB" id="A0A174F788"/>
<dbReference type="Pfam" id="PF00528">
    <property type="entry name" value="BPD_transp_1"/>
    <property type="match status" value="1"/>
</dbReference>
<evidence type="ECO:0000313" key="13">
    <source>
        <dbReference type="Proteomes" id="UP000261257"/>
    </source>
</evidence>
<comment type="similarity">
    <text evidence="7">Belongs to the binding-protein-dependent transport system permease family.</text>
</comment>
<feature type="domain" description="ABC transmembrane type-1" evidence="8">
    <location>
        <begin position="70"/>
        <end position="261"/>
    </location>
</feature>
<evidence type="ECO:0000313" key="12">
    <source>
        <dbReference type="Proteomes" id="UP000095651"/>
    </source>
</evidence>
<keyword evidence="6 7" id="KW-0472">Membrane</keyword>
<evidence type="ECO:0000256" key="5">
    <source>
        <dbReference type="ARBA" id="ARBA00022989"/>
    </source>
</evidence>
<feature type="transmembrane region" description="Helical" evidence="7">
    <location>
        <begin position="237"/>
        <end position="260"/>
    </location>
</feature>
<dbReference type="Proteomes" id="UP000261257">
    <property type="component" value="Unassembled WGS sequence"/>
</dbReference>
<dbReference type="GO" id="GO:0055085">
    <property type="term" value="P:transmembrane transport"/>
    <property type="evidence" value="ECO:0007669"/>
    <property type="project" value="InterPro"/>
</dbReference>
<dbReference type="PROSITE" id="PS50928">
    <property type="entry name" value="ABC_TM1"/>
    <property type="match status" value="1"/>
</dbReference>
<keyword evidence="4 7" id="KW-0812">Transmembrane</keyword>
<keyword evidence="3" id="KW-1003">Cell membrane</keyword>
<keyword evidence="5 7" id="KW-1133">Transmembrane helix</keyword>
<evidence type="ECO:0000313" key="10">
    <source>
        <dbReference type="EMBL" id="RGI99125.1"/>
    </source>
</evidence>
<reference evidence="9 12" key="1">
    <citation type="submission" date="2015-09" db="EMBL/GenBank/DDBJ databases">
        <authorList>
            <consortium name="Pathogen Informatics"/>
        </authorList>
    </citation>
    <scope>NUCLEOTIDE SEQUENCE [LARGE SCALE GENOMIC DNA]</scope>
    <source>
        <strain evidence="9 12">2789STDY5608850</strain>
    </source>
</reference>
<comment type="subcellular location">
    <subcellularLocation>
        <location evidence="1 7">Cell membrane</location>
        <topology evidence="1 7">Multi-pass membrane protein</topology>
    </subcellularLocation>
</comment>
<feature type="transmembrane region" description="Helical" evidence="7">
    <location>
        <begin position="182"/>
        <end position="207"/>
    </location>
</feature>
<dbReference type="Gene3D" id="1.10.3720.10">
    <property type="entry name" value="MetI-like"/>
    <property type="match status" value="1"/>
</dbReference>
<accession>A0A174F788</accession>
<dbReference type="GO" id="GO:0005886">
    <property type="term" value="C:plasma membrane"/>
    <property type="evidence" value="ECO:0007669"/>
    <property type="project" value="UniProtKB-SubCell"/>
</dbReference>
<feature type="transmembrane region" description="Helical" evidence="7">
    <location>
        <begin position="7"/>
        <end position="29"/>
    </location>
</feature>
<proteinExistence type="inferred from homology"/>
<name>A0A174F788_9FIRM</name>
<dbReference type="CDD" id="cd06261">
    <property type="entry name" value="TM_PBP2"/>
    <property type="match status" value="1"/>
</dbReference>
<feature type="transmembrane region" description="Helical" evidence="7">
    <location>
        <begin position="138"/>
        <end position="161"/>
    </location>
</feature>
<dbReference type="Proteomes" id="UP000263014">
    <property type="component" value="Unassembled WGS sequence"/>
</dbReference>
<evidence type="ECO:0000256" key="7">
    <source>
        <dbReference type="RuleBase" id="RU363032"/>
    </source>
</evidence>
<evidence type="ECO:0000256" key="3">
    <source>
        <dbReference type="ARBA" id="ARBA00022475"/>
    </source>
</evidence>
<dbReference type="InterPro" id="IPR000515">
    <property type="entry name" value="MetI-like"/>
</dbReference>
<dbReference type="Proteomes" id="UP000095651">
    <property type="component" value="Unassembled WGS sequence"/>
</dbReference>